<sequence>MARFSSSYLILAIISSIILTASSSKPNKRGPQTFKCAICVTLVQELERELEKSVNSTEVIELARRPAADKGKSQGGRAIRYVDSEMRITDALQAACHSFRNYRSSVIGDYVRLLLIRHNGIRPADHDLEGIDVDSGSKLQSMCEDFTEEWERLFVKTVKAGLPLIENVCYGSKSSVCGAKRSECPAGTSSLIPDENEISGKEPCWPCERGKYQSQKGSTKCDKCPSGLSTVGRGSTSPADCVANCKPGSYGREGVEPCSLCSRGTYQPSSGSETCLSCPGGNGTISIGSASREDCLAICGDARHADVEGCEDGNLKNGDGCSASCQVEPGYVCNTNDGDGCSSECQVETGHLSAHVAALWRDFAGAHSYEKLLERMLERYGMPLDQKATEQQLESLGCYTAKQCAEMIVEKVYVRKALNEVCKNLSGPAAVPNERGGCRCMQEQHTEWRKSWLTLSQNYTMDERQVCQPVSSLISPGKQSEKYSERFRSIFMLQHAVCRMRYGEMGRWRQRSPHDFQGMCDCEDGHFLNGSMCVRNLADVMEERRGKQENEGKGEGVLEHVSSKEHELQARKILDGMIDSNGECLKVFGKRYEADGKERWEDASVKQDKLCSKAFGENVEFDGNNHCRCMRGFVLIDNSCVMGSSSACASLGLGVHSRFDGQNCVCNHGYMMNAEGVCEPGKNELCESMHGLAEYDGNQACICKRGSLAVRGEEGTMCVVGNNSICVSEYGDQAEYNRFTGTCECKSGFSLINDKCSATNDAVCQLLHGKNTKFDGNNNCKCARGYILDAAEKCKRGFTDIGGTCLEASDNVCRENYGDHPSIWKKLLMISMILTKLFLMMVVAIMVGKCVRSNDLVCQTIMSGEVEFDGQDACRCRRGFLAQGSAGNMECIKGDDEICMRRLGEGGMFDGERNCVCGLGLVEEEGRCVPGSDETCRRILGEQAVFDGVRTCRCRRGFTQDINGTCTEGSDEGCRTRRGPSSLFDRINNCTCAEGYKEDSSGYCVDKSSKSGESNLVSPLSGGFHDLMEVKKYFDLLDSDKNALLDDQEVLKRSISIDFQRFGVAAGEGEEGRRALLKHDLDHDNYIDFSEFWNFFSGRSMVGGTMADTEHAMGGEASGLSERAGEEDGASDKERFEKACKSQFGEAAMWDGEESCVCKEGYVATKEGCLPSLDTQCQQQFGEGAFFDGEMCDCSEGYKLSRDKTRCVPRRQKKEKKEKKQEISDEDREAARRRVSADMKAARDEADKIKASEMSSTAKMFDRAEGYVTVVKAEMERERRRMEEAVASPGDLNASASSNTSHDPARNDTSSSTNESRLAKMEERRKKREAEKRWKKFFEEDAMSAIQIMSKAKEAETAVEKLRRNLTGPEDASASSQDEVAPPPPESSQPEKPPPLSQEAFEEQLAKLKNKVGQTANSTANTTSTSSSTTTTTASSSSSSTTTTTTTTTTSPTTAVNEQLSPTGESSQAEAQLNESATPGQQFCWKLMGPHSVFDEGTSGCICAAGYRENEQGECSKVEG</sequence>
<dbReference type="NCBIfam" id="TIGR02232">
    <property type="entry name" value="myxo_disulf_rpt"/>
    <property type="match status" value="1"/>
</dbReference>
<dbReference type="InterPro" id="IPR011641">
    <property type="entry name" value="Tyr-kin_ephrin_A/B_rcpt-like"/>
</dbReference>
<dbReference type="Gene3D" id="2.10.50.10">
    <property type="entry name" value="Tumor Necrosis Factor Receptor, subunit A, domain 2"/>
    <property type="match status" value="2"/>
</dbReference>
<accession>L1JIU6</accession>
<feature type="compositionally biased region" description="Polar residues" evidence="5">
    <location>
        <begin position="1294"/>
        <end position="1316"/>
    </location>
</feature>
<protein>
    <recommendedName>
        <fullName evidence="7">EF-hand domain-containing protein</fullName>
    </recommendedName>
</protein>
<dbReference type="GO" id="GO:0005509">
    <property type="term" value="F:calcium ion binding"/>
    <property type="evidence" value="ECO:0007669"/>
    <property type="project" value="InterPro"/>
</dbReference>
<dbReference type="GO" id="GO:0005615">
    <property type="term" value="C:extracellular space"/>
    <property type="evidence" value="ECO:0007669"/>
    <property type="project" value="TreeGrafter"/>
</dbReference>
<feature type="compositionally biased region" description="Basic and acidic residues" evidence="5">
    <location>
        <begin position="1218"/>
        <end position="1251"/>
    </location>
</feature>
<dbReference type="EnsemblProtists" id="EKX48411">
    <property type="protein sequence ID" value="EKX48411"/>
    <property type="gene ID" value="GUITHDRAFT_106016"/>
</dbReference>
<feature type="compositionally biased region" description="Basic and acidic residues" evidence="5">
    <location>
        <begin position="1317"/>
        <end position="1339"/>
    </location>
</feature>
<evidence type="ECO:0000259" key="7">
    <source>
        <dbReference type="PROSITE" id="PS50222"/>
    </source>
</evidence>
<feature type="region of interest" description="Disordered" evidence="5">
    <location>
        <begin position="1279"/>
        <end position="1478"/>
    </location>
</feature>
<feature type="domain" description="EF-hand" evidence="7">
    <location>
        <begin position="1067"/>
        <end position="1102"/>
    </location>
</feature>
<dbReference type="GO" id="GO:0009986">
    <property type="term" value="C:cell surface"/>
    <property type="evidence" value="ECO:0007669"/>
    <property type="project" value="TreeGrafter"/>
</dbReference>
<name>L1JIU6_GUITC</name>
<reference evidence="8 10" key="1">
    <citation type="journal article" date="2012" name="Nature">
        <title>Algal genomes reveal evolutionary mosaicism and the fate of nucleomorphs.</title>
        <authorList>
            <consortium name="DOE Joint Genome Institute"/>
            <person name="Curtis B.A."/>
            <person name="Tanifuji G."/>
            <person name="Burki F."/>
            <person name="Gruber A."/>
            <person name="Irimia M."/>
            <person name="Maruyama S."/>
            <person name="Arias M.C."/>
            <person name="Ball S.G."/>
            <person name="Gile G.H."/>
            <person name="Hirakawa Y."/>
            <person name="Hopkins J.F."/>
            <person name="Kuo A."/>
            <person name="Rensing S.A."/>
            <person name="Schmutz J."/>
            <person name="Symeonidi A."/>
            <person name="Elias M."/>
            <person name="Eveleigh R.J."/>
            <person name="Herman E.K."/>
            <person name="Klute M.J."/>
            <person name="Nakayama T."/>
            <person name="Obornik M."/>
            <person name="Reyes-Prieto A."/>
            <person name="Armbrust E.V."/>
            <person name="Aves S.J."/>
            <person name="Beiko R.G."/>
            <person name="Coutinho P."/>
            <person name="Dacks J.B."/>
            <person name="Durnford D.G."/>
            <person name="Fast N.M."/>
            <person name="Green B.R."/>
            <person name="Grisdale C.J."/>
            <person name="Hempel F."/>
            <person name="Henrissat B."/>
            <person name="Hoppner M.P."/>
            <person name="Ishida K."/>
            <person name="Kim E."/>
            <person name="Koreny L."/>
            <person name="Kroth P.G."/>
            <person name="Liu Y."/>
            <person name="Malik S.B."/>
            <person name="Maier U.G."/>
            <person name="McRose D."/>
            <person name="Mock T."/>
            <person name="Neilson J.A."/>
            <person name="Onodera N.T."/>
            <person name="Poole A.M."/>
            <person name="Pritham E.J."/>
            <person name="Richards T.A."/>
            <person name="Rocap G."/>
            <person name="Roy S.W."/>
            <person name="Sarai C."/>
            <person name="Schaack S."/>
            <person name="Shirato S."/>
            <person name="Slamovits C.H."/>
            <person name="Spencer D.F."/>
            <person name="Suzuki S."/>
            <person name="Worden A.Z."/>
            <person name="Zauner S."/>
            <person name="Barry K."/>
            <person name="Bell C."/>
            <person name="Bharti A.K."/>
            <person name="Crow J.A."/>
            <person name="Grimwood J."/>
            <person name="Kramer R."/>
            <person name="Lindquist E."/>
            <person name="Lucas S."/>
            <person name="Salamov A."/>
            <person name="McFadden G.I."/>
            <person name="Lane C.E."/>
            <person name="Keeling P.J."/>
            <person name="Gray M.W."/>
            <person name="Grigoriev I.V."/>
            <person name="Archibald J.M."/>
        </authorList>
    </citation>
    <scope>NUCLEOTIDE SEQUENCE</scope>
    <source>
        <strain evidence="8 10">CCMP2712</strain>
    </source>
</reference>
<dbReference type="eggNOG" id="KOG1217">
    <property type="taxonomic scope" value="Eukaryota"/>
</dbReference>
<proteinExistence type="predicted"/>
<dbReference type="InterPro" id="IPR021852">
    <property type="entry name" value="DUF3456"/>
</dbReference>
<evidence type="ECO:0000256" key="4">
    <source>
        <dbReference type="ARBA" id="ARBA00023157"/>
    </source>
</evidence>
<keyword evidence="4" id="KW-1015">Disulfide bond</keyword>
<dbReference type="OMA" id="CENTCIC"/>
<feature type="chain" id="PRO_5008771406" description="EF-hand domain-containing protein" evidence="6">
    <location>
        <begin position="24"/>
        <end position="1520"/>
    </location>
</feature>
<dbReference type="InterPro" id="IPR011936">
    <property type="entry name" value="Myxo_disulph_rpt"/>
</dbReference>
<dbReference type="PROSITE" id="PS00018">
    <property type="entry name" value="EF_HAND_1"/>
    <property type="match status" value="1"/>
</dbReference>
<keyword evidence="1 6" id="KW-0732">Signal</keyword>
<dbReference type="SUPFAM" id="SSF47473">
    <property type="entry name" value="EF-hand"/>
    <property type="match status" value="1"/>
</dbReference>
<organism evidence="8">
    <name type="scientific">Guillardia theta (strain CCMP2712)</name>
    <name type="common">Cryptophyte</name>
    <dbReference type="NCBI Taxonomy" id="905079"/>
    <lineage>
        <taxon>Eukaryota</taxon>
        <taxon>Cryptophyceae</taxon>
        <taxon>Pyrenomonadales</taxon>
        <taxon>Geminigeraceae</taxon>
        <taxon>Guillardia</taxon>
    </lineage>
</organism>
<feature type="compositionally biased region" description="Polar residues" evidence="5">
    <location>
        <begin position="1456"/>
        <end position="1478"/>
    </location>
</feature>
<dbReference type="EMBL" id="JH992986">
    <property type="protein sequence ID" value="EKX48411.1"/>
    <property type="molecule type" value="Genomic_DNA"/>
</dbReference>
<dbReference type="OrthoDB" id="6515930at2759"/>
<dbReference type="InterPro" id="IPR052071">
    <property type="entry name" value="SCUB_EGF-like_domain"/>
</dbReference>
<evidence type="ECO:0000256" key="3">
    <source>
        <dbReference type="ARBA" id="ARBA00022837"/>
    </source>
</evidence>
<dbReference type="GO" id="GO:0007165">
    <property type="term" value="P:signal transduction"/>
    <property type="evidence" value="ECO:0007669"/>
    <property type="project" value="TreeGrafter"/>
</dbReference>
<dbReference type="KEGG" id="gtt:GUITHDRAFT_106016"/>
<dbReference type="FunFam" id="2.10.50.10:FF:000032">
    <property type="entry name" value="Uncharacterized protein, isoform A"/>
    <property type="match status" value="1"/>
</dbReference>
<dbReference type="PANTHER" id="PTHR24046:SF5">
    <property type="entry name" value="EGF-LIKE DOMAIN-CONTAINING PROTEIN"/>
    <property type="match status" value="1"/>
</dbReference>
<keyword evidence="10" id="KW-1185">Reference proteome</keyword>
<feature type="compositionally biased region" description="Basic and acidic residues" evidence="5">
    <location>
        <begin position="1123"/>
        <end position="1132"/>
    </location>
</feature>
<gene>
    <name evidence="8" type="ORF">GUITHDRAFT_106016</name>
</gene>
<feature type="region of interest" description="Disordered" evidence="5">
    <location>
        <begin position="1110"/>
        <end position="1132"/>
    </location>
</feature>
<dbReference type="SMART" id="SM01411">
    <property type="entry name" value="Ephrin_rec_like"/>
    <property type="match status" value="2"/>
</dbReference>
<dbReference type="InterPro" id="IPR018247">
    <property type="entry name" value="EF_Hand_1_Ca_BS"/>
</dbReference>
<dbReference type="SUPFAM" id="SSF57184">
    <property type="entry name" value="Growth factor receptor domain"/>
    <property type="match status" value="3"/>
</dbReference>
<dbReference type="InterPro" id="IPR011992">
    <property type="entry name" value="EF-hand-dom_pair"/>
</dbReference>
<evidence type="ECO:0000256" key="6">
    <source>
        <dbReference type="SAM" id="SignalP"/>
    </source>
</evidence>
<dbReference type="Pfam" id="PF11938">
    <property type="entry name" value="DUF3456"/>
    <property type="match status" value="1"/>
</dbReference>
<dbReference type="GeneID" id="17305082"/>
<dbReference type="PANTHER" id="PTHR24046">
    <property type="entry name" value="SIGNAL PEPTIDE, CUB AND EGF-LIKE DOMAIN-CONTAINING"/>
    <property type="match status" value="1"/>
</dbReference>
<dbReference type="RefSeq" id="XP_005835391.1">
    <property type="nucleotide sequence ID" value="XM_005835334.1"/>
</dbReference>
<dbReference type="Pfam" id="PF07699">
    <property type="entry name" value="Ephrin_rec_like"/>
    <property type="match status" value="2"/>
</dbReference>
<feature type="compositionally biased region" description="Basic and acidic residues" evidence="5">
    <location>
        <begin position="1351"/>
        <end position="1363"/>
    </location>
</feature>
<reference evidence="10" key="2">
    <citation type="submission" date="2012-11" db="EMBL/GenBank/DDBJ databases">
        <authorList>
            <person name="Kuo A."/>
            <person name="Curtis B.A."/>
            <person name="Tanifuji G."/>
            <person name="Burki F."/>
            <person name="Gruber A."/>
            <person name="Irimia M."/>
            <person name="Maruyama S."/>
            <person name="Arias M.C."/>
            <person name="Ball S.G."/>
            <person name="Gile G.H."/>
            <person name="Hirakawa Y."/>
            <person name="Hopkins J.F."/>
            <person name="Rensing S.A."/>
            <person name="Schmutz J."/>
            <person name="Symeonidi A."/>
            <person name="Elias M."/>
            <person name="Eveleigh R.J."/>
            <person name="Herman E.K."/>
            <person name="Klute M.J."/>
            <person name="Nakayama T."/>
            <person name="Obornik M."/>
            <person name="Reyes-Prieto A."/>
            <person name="Armbrust E.V."/>
            <person name="Aves S.J."/>
            <person name="Beiko R.G."/>
            <person name="Coutinho P."/>
            <person name="Dacks J.B."/>
            <person name="Durnford D.G."/>
            <person name="Fast N.M."/>
            <person name="Green B.R."/>
            <person name="Grisdale C."/>
            <person name="Hempe F."/>
            <person name="Henrissat B."/>
            <person name="Hoppner M.P."/>
            <person name="Ishida K.-I."/>
            <person name="Kim E."/>
            <person name="Koreny L."/>
            <person name="Kroth P.G."/>
            <person name="Liu Y."/>
            <person name="Malik S.-B."/>
            <person name="Maier U.G."/>
            <person name="McRose D."/>
            <person name="Mock T."/>
            <person name="Neilson J.A."/>
            <person name="Onodera N.T."/>
            <person name="Poole A.M."/>
            <person name="Pritham E.J."/>
            <person name="Richards T.A."/>
            <person name="Rocap G."/>
            <person name="Roy S.W."/>
            <person name="Sarai C."/>
            <person name="Schaack S."/>
            <person name="Shirato S."/>
            <person name="Slamovits C.H."/>
            <person name="Spencer D.F."/>
            <person name="Suzuki S."/>
            <person name="Worden A.Z."/>
            <person name="Zauner S."/>
            <person name="Barry K."/>
            <person name="Bell C."/>
            <person name="Bharti A.K."/>
            <person name="Crow J.A."/>
            <person name="Grimwood J."/>
            <person name="Kramer R."/>
            <person name="Lindquist E."/>
            <person name="Lucas S."/>
            <person name="Salamov A."/>
            <person name="McFadden G.I."/>
            <person name="Lane C.E."/>
            <person name="Keeling P.J."/>
            <person name="Gray M.W."/>
            <person name="Grigoriev I.V."/>
            <person name="Archibald J.M."/>
        </authorList>
    </citation>
    <scope>NUCLEOTIDE SEQUENCE</scope>
    <source>
        <strain evidence="10">CCMP2712</strain>
    </source>
</reference>
<evidence type="ECO:0000313" key="8">
    <source>
        <dbReference type="EMBL" id="EKX48411.1"/>
    </source>
</evidence>
<dbReference type="PaxDb" id="55529-EKX48411"/>
<dbReference type="HOGENOM" id="CLU_247790_0_0_1"/>
<feature type="region of interest" description="Disordered" evidence="5">
    <location>
        <begin position="1208"/>
        <end position="1253"/>
    </location>
</feature>
<evidence type="ECO:0000313" key="10">
    <source>
        <dbReference type="Proteomes" id="UP000011087"/>
    </source>
</evidence>
<feature type="signal peptide" evidence="6">
    <location>
        <begin position="1"/>
        <end position="23"/>
    </location>
</feature>
<evidence type="ECO:0000313" key="9">
    <source>
        <dbReference type="EnsemblProtists" id="EKX48411"/>
    </source>
</evidence>
<keyword evidence="2" id="KW-0677">Repeat</keyword>
<feature type="compositionally biased region" description="Basic residues" evidence="5">
    <location>
        <begin position="1208"/>
        <end position="1217"/>
    </location>
</feature>
<feature type="compositionally biased region" description="Pro residues" evidence="5">
    <location>
        <begin position="1381"/>
        <end position="1396"/>
    </location>
</feature>
<dbReference type="InterPro" id="IPR002048">
    <property type="entry name" value="EF_hand_dom"/>
</dbReference>
<dbReference type="STRING" id="905079.L1JIU6"/>
<evidence type="ECO:0000256" key="5">
    <source>
        <dbReference type="SAM" id="MobiDB-lite"/>
    </source>
</evidence>
<keyword evidence="3" id="KW-0106">Calcium</keyword>
<dbReference type="InterPro" id="IPR009030">
    <property type="entry name" value="Growth_fac_rcpt_cys_sf"/>
</dbReference>
<dbReference type="Proteomes" id="UP000011087">
    <property type="component" value="Unassembled WGS sequence"/>
</dbReference>
<evidence type="ECO:0000256" key="1">
    <source>
        <dbReference type="ARBA" id="ARBA00022729"/>
    </source>
</evidence>
<feature type="compositionally biased region" description="Low complexity" evidence="5">
    <location>
        <begin position="1415"/>
        <end position="1455"/>
    </location>
</feature>
<dbReference type="PROSITE" id="PS50222">
    <property type="entry name" value="EF_HAND_2"/>
    <property type="match status" value="1"/>
</dbReference>
<reference evidence="9" key="3">
    <citation type="submission" date="2016-03" db="UniProtKB">
        <authorList>
            <consortium name="EnsemblProtists"/>
        </authorList>
    </citation>
    <scope>IDENTIFICATION</scope>
</reference>
<evidence type="ECO:0000256" key="2">
    <source>
        <dbReference type="ARBA" id="ARBA00022737"/>
    </source>
</evidence>